<evidence type="ECO:0000313" key="9">
    <source>
        <dbReference type="EMBL" id="EOY13491.1"/>
    </source>
</evidence>
<sequence>MFEIALGVAQGNDYLHKGCEMQILHFDIKPHNILLDENFTPKVSDFGLANLYSVDDDIISLTAARDEGDTMELGDVTEIENKIMRKMVIVTLWCIQMKPTDRPSMSKVLKMLESEVELLEMPPKPSFSGNIN</sequence>
<feature type="domain" description="Protein kinase" evidence="8">
    <location>
        <begin position="1"/>
        <end position="132"/>
    </location>
</feature>
<dbReference type="AlphaFoldDB" id="A0A061F8W9"/>
<evidence type="ECO:0000313" key="10">
    <source>
        <dbReference type="Proteomes" id="UP000026915"/>
    </source>
</evidence>
<evidence type="ECO:0000256" key="3">
    <source>
        <dbReference type="ARBA" id="ARBA00022692"/>
    </source>
</evidence>
<evidence type="ECO:0000256" key="1">
    <source>
        <dbReference type="ARBA" id="ARBA00004479"/>
    </source>
</evidence>
<dbReference type="InterPro" id="IPR045874">
    <property type="entry name" value="LRK10/LRL21-25-like"/>
</dbReference>
<dbReference type="Pfam" id="PF00069">
    <property type="entry name" value="Pkinase"/>
    <property type="match status" value="1"/>
</dbReference>
<evidence type="ECO:0000256" key="6">
    <source>
        <dbReference type="ARBA" id="ARBA00023136"/>
    </source>
</evidence>
<dbReference type="PROSITE" id="PS00108">
    <property type="entry name" value="PROTEIN_KINASE_ST"/>
    <property type="match status" value="1"/>
</dbReference>
<keyword evidence="2" id="KW-0723">Serine/threonine-protein kinase</keyword>
<dbReference type="SUPFAM" id="SSF56112">
    <property type="entry name" value="Protein kinase-like (PK-like)"/>
    <property type="match status" value="1"/>
</dbReference>
<dbReference type="Proteomes" id="UP000026915">
    <property type="component" value="Chromosome 7"/>
</dbReference>
<dbReference type="GO" id="GO:0016020">
    <property type="term" value="C:membrane"/>
    <property type="evidence" value="ECO:0007669"/>
    <property type="project" value="UniProtKB-SubCell"/>
</dbReference>
<dbReference type="HOGENOM" id="CLU_1920898_0_0_1"/>
<keyword evidence="5" id="KW-1133">Transmembrane helix</keyword>
<dbReference type="OMA" id="ILPFMEL"/>
<accession>A0A061F8W9</accession>
<organism evidence="9 10">
    <name type="scientific">Theobroma cacao</name>
    <name type="common">Cacao</name>
    <name type="synonym">Cocoa</name>
    <dbReference type="NCBI Taxonomy" id="3641"/>
    <lineage>
        <taxon>Eukaryota</taxon>
        <taxon>Viridiplantae</taxon>
        <taxon>Streptophyta</taxon>
        <taxon>Embryophyta</taxon>
        <taxon>Tracheophyta</taxon>
        <taxon>Spermatophyta</taxon>
        <taxon>Magnoliopsida</taxon>
        <taxon>eudicotyledons</taxon>
        <taxon>Gunneridae</taxon>
        <taxon>Pentapetalae</taxon>
        <taxon>rosids</taxon>
        <taxon>malvids</taxon>
        <taxon>Malvales</taxon>
        <taxon>Malvaceae</taxon>
        <taxon>Byttnerioideae</taxon>
        <taxon>Theobroma</taxon>
    </lineage>
</organism>
<keyword evidence="10" id="KW-1185">Reference proteome</keyword>
<dbReference type="GO" id="GO:0004674">
    <property type="term" value="F:protein serine/threonine kinase activity"/>
    <property type="evidence" value="ECO:0007669"/>
    <property type="project" value="UniProtKB-KW"/>
</dbReference>
<comment type="subcellular location">
    <subcellularLocation>
        <location evidence="1">Membrane</location>
        <topology evidence="1">Single-pass type I membrane protein</topology>
    </subcellularLocation>
</comment>
<keyword evidence="4" id="KW-0732">Signal</keyword>
<keyword evidence="3" id="KW-0812">Transmembrane</keyword>
<dbReference type="InterPro" id="IPR011009">
    <property type="entry name" value="Kinase-like_dom_sf"/>
</dbReference>
<dbReference type="InParanoid" id="A0A061F8W9"/>
<name>A0A061F8W9_THECC</name>
<dbReference type="eggNOG" id="KOG1187">
    <property type="taxonomic scope" value="Eukaryota"/>
</dbReference>
<reference evidence="9 10" key="1">
    <citation type="journal article" date="2013" name="Genome Biol.">
        <title>The genome sequence of the most widely cultivated cacao type and its use to identify candidate genes regulating pod color.</title>
        <authorList>
            <person name="Motamayor J.C."/>
            <person name="Mockaitis K."/>
            <person name="Schmutz J."/>
            <person name="Haiminen N."/>
            <person name="Iii D.L."/>
            <person name="Cornejo O."/>
            <person name="Findley S.D."/>
            <person name="Zheng P."/>
            <person name="Utro F."/>
            <person name="Royaert S."/>
            <person name="Saski C."/>
            <person name="Jenkins J."/>
            <person name="Podicheti R."/>
            <person name="Zhao M."/>
            <person name="Scheffler B.E."/>
            <person name="Stack J.C."/>
            <person name="Feltus F.A."/>
            <person name="Mustiga G.M."/>
            <person name="Amores F."/>
            <person name="Phillips W."/>
            <person name="Marelli J.P."/>
            <person name="May G.D."/>
            <person name="Shapiro H."/>
            <person name="Ma J."/>
            <person name="Bustamante C.D."/>
            <person name="Schnell R.J."/>
            <person name="Main D."/>
            <person name="Gilbert D."/>
            <person name="Parida L."/>
            <person name="Kuhn D.N."/>
        </authorList>
    </citation>
    <scope>NUCLEOTIDE SEQUENCE [LARGE SCALE GENOMIC DNA]</scope>
    <source>
        <strain evidence="10">cv. Matina 1-6</strain>
    </source>
</reference>
<protein>
    <recommendedName>
        <fullName evidence="8">Protein kinase domain-containing protein</fullName>
    </recommendedName>
</protein>
<dbReference type="PANTHER" id="PTHR27009">
    <property type="entry name" value="RUST RESISTANCE KINASE LR10-RELATED"/>
    <property type="match status" value="1"/>
</dbReference>
<evidence type="ECO:0000256" key="7">
    <source>
        <dbReference type="ARBA" id="ARBA00023180"/>
    </source>
</evidence>
<dbReference type="PROSITE" id="PS50011">
    <property type="entry name" value="PROTEIN_KINASE_DOM"/>
    <property type="match status" value="1"/>
</dbReference>
<keyword evidence="7" id="KW-0325">Glycoprotein</keyword>
<evidence type="ECO:0000259" key="8">
    <source>
        <dbReference type="PROSITE" id="PS50011"/>
    </source>
</evidence>
<dbReference type="Gene3D" id="1.10.510.10">
    <property type="entry name" value="Transferase(Phosphotransferase) domain 1"/>
    <property type="match status" value="2"/>
</dbReference>
<keyword evidence="2" id="KW-0808">Transferase</keyword>
<dbReference type="InterPro" id="IPR000719">
    <property type="entry name" value="Prot_kinase_dom"/>
</dbReference>
<gene>
    <name evidence="9" type="ORF">TCM_032092</name>
</gene>
<evidence type="ECO:0000256" key="2">
    <source>
        <dbReference type="ARBA" id="ARBA00022527"/>
    </source>
</evidence>
<dbReference type="GO" id="GO:0005524">
    <property type="term" value="F:ATP binding"/>
    <property type="evidence" value="ECO:0007669"/>
    <property type="project" value="InterPro"/>
</dbReference>
<keyword evidence="2" id="KW-0418">Kinase</keyword>
<dbReference type="EMBL" id="CM001885">
    <property type="protein sequence ID" value="EOY13491.1"/>
    <property type="molecule type" value="Genomic_DNA"/>
</dbReference>
<evidence type="ECO:0000256" key="5">
    <source>
        <dbReference type="ARBA" id="ARBA00022989"/>
    </source>
</evidence>
<evidence type="ECO:0000256" key="4">
    <source>
        <dbReference type="ARBA" id="ARBA00022729"/>
    </source>
</evidence>
<keyword evidence="6" id="KW-0472">Membrane</keyword>
<proteinExistence type="predicted"/>
<dbReference type="InterPro" id="IPR008271">
    <property type="entry name" value="Ser/Thr_kinase_AS"/>
</dbReference>
<dbReference type="Gramene" id="EOY13491">
    <property type="protein sequence ID" value="EOY13491"/>
    <property type="gene ID" value="TCM_032092"/>
</dbReference>